<accession>A0A840MQ36</accession>
<dbReference type="GO" id="GO:0005737">
    <property type="term" value="C:cytoplasm"/>
    <property type="evidence" value="ECO:0007669"/>
    <property type="project" value="UniProtKB-SubCell"/>
</dbReference>
<proteinExistence type="predicted"/>
<dbReference type="SUPFAM" id="SSF53474">
    <property type="entry name" value="alpha/beta-Hydrolases"/>
    <property type="match status" value="1"/>
</dbReference>
<dbReference type="PANTHER" id="PTHR36837">
    <property type="entry name" value="POLY(3-HYDROXYALKANOATE) POLYMERASE SUBUNIT PHAC"/>
    <property type="match status" value="1"/>
</dbReference>
<dbReference type="GO" id="GO:0042619">
    <property type="term" value="P:poly-hydroxybutyrate biosynthetic process"/>
    <property type="evidence" value="ECO:0007669"/>
    <property type="project" value="InterPro"/>
</dbReference>
<keyword evidence="3 6" id="KW-0808">Transferase</keyword>
<dbReference type="NCBIfam" id="TIGR01838">
    <property type="entry name" value="PHA_synth_I"/>
    <property type="match status" value="1"/>
</dbReference>
<dbReference type="EC" id="2.3.1.-" evidence="6"/>
<dbReference type="InterPro" id="IPR051321">
    <property type="entry name" value="PHA/PHB_synthase"/>
</dbReference>
<comment type="caution">
    <text evidence="6">The sequence shown here is derived from an EMBL/GenBank/DDBJ whole genome shotgun (WGS) entry which is preliminary data.</text>
</comment>
<keyword evidence="7" id="KW-1185">Reference proteome</keyword>
<sequence>MTARDFNPACGPLDRESCERLMSLQHRIGDALDPFGVSTTILRAQQAWLAHPKELTDAWWTFMADLSRVQSHLMVRATGLAAPDVIDVKPDDARWSDPVWEELPFWDITKEWYLMCTHWLQDALYQTPGLPEAERSRGAFWIRKWLNAIAPTNFFFLNPVAMRKFSESNGESLIRGLNNLIQDMREGDISMTDKRPFQVGSNLATTPGAVVFRNRVLEVIQYTPTTDQVRAVPLVIIAPWINKYYILDLNSKKSLVKHFVDQGFTVFITSWCNPGADMADATFDDYVVDGIDKIIQVARSVTKSDQVNAVGYCLGGTGLAIYMAWLAKRYDKIDDMPVKSWTLFTTLTDFARPGDVEVFINEAGLQAIDRTIDQKGYLDGKEMALTFRMLRSNSLIWHYWVHNYLYGETPPAFDVLFWNVDTTRMPGEMHKYYLREFYLQNKLIQPNALNIAGEKINLRDIQVPLYAVGAEEDHIAPWKQTFSLMGLVSGPKTYTLSTSGHILGIVNPPVNPPKRSYWSGIPKGNESADEWRAKQAKVSGSWWEHWTDWLTPHAGEWVKPPTMGNRTYKKLVDAPGTYVLVK</sequence>
<feature type="domain" description="Poly-beta-hydroxybutyrate polymerase N-terminal" evidence="5">
    <location>
        <begin position="92"/>
        <end position="258"/>
    </location>
</feature>
<dbReference type="Proteomes" id="UP000575898">
    <property type="component" value="Unassembled WGS sequence"/>
</dbReference>
<dbReference type="GO" id="GO:0016746">
    <property type="term" value="F:acyltransferase activity"/>
    <property type="evidence" value="ECO:0007669"/>
    <property type="project" value="UniProtKB-KW"/>
</dbReference>
<evidence type="ECO:0000313" key="7">
    <source>
        <dbReference type="Proteomes" id="UP000575898"/>
    </source>
</evidence>
<evidence type="ECO:0000256" key="2">
    <source>
        <dbReference type="ARBA" id="ARBA00022490"/>
    </source>
</evidence>
<evidence type="ECO:0000259" key="5">
    <source>
        <dbReference type="Pfam" id="PF07167"/>
    </source>
</evidence>
<name>A0A840MQ36_9PROT</name>
<evidence type="ECO:0000256" key="3">
    <source>
        <dbReference type="ARBA" id="ARBA00022679"/>
    </source>
</evidence>
<dbReference type="Pfam" id="PF07167">
    <property type="entry name" value="PhaC_N"/>
    <property type="match status" value="1"/>
</dbReference>
<dbReference type="Gene3D" id="3.40.50.1820">
    <property type="entry name" value="alpha/beta hydrolase"/>
    <property type="match status" value="1"/>
</dbReference>
<dbReference type="PANTHER" id="PTHR36837:SF5">
    <property type="entry name" value="POLY-3-HYDROXYBUTYRATE SYNTHASE"/>
    <property type="match status" value="1"/>
</dbReference>
<evidence type="ECO:0000256" key="4">
    <source>
        <dbReference type="ARBA" id="ARBA00023315"/>
    </source>
</evidence>
<dbReference type="EMBL" id="JACHHY010000003">
    <property type="protein sequence ID" value="MBB5017361.1"/>
    <property type="molecule type" value="Genomic_DNA"/>
</dbReference>
<organism evidence="6 7">
    <name type="scientific">Chitinivorax tropicus</name>
    <dbReference type="NCBI Taxonomy" id="714531"/>
    <lineage>
        <taxon>Bacteria</taxon>
        <taxon>Pseudomonadati</taxon>
        <taxon>Pseudomonadota</taxon>
        <taxon>Betaproteobacteria</taxon>
        <taxon>Chitinivorax</taxon>
    </lineage>
</organism>
<evidence type="ECO:0000313" key="6">
    <source>
        <dbReference type="EMBL" id="MBB5017361.1"/>
    </source>
</evidence>
<dbReference type="AlphaFoldDB" id="A0A840MQ36"/>
<keyword evidence="4 6" id="KW-0012">Acyltransferase</keyword>
<dbReference type="InterPro" id="IPR010941">
    <property type="entry name" value="PhaC_N"/>
</dbReference>
<evidence type="ECO:0000256" key="1">
    <source>
        <dbReference type="ARBA" id="ARBA00004496"/>
    </source>
</evidence>
<comment type="subcellular location">
    <subcellularLocation>
        <location evidence="1">Cytoplasm</location>
    </subcellularLocation>
</comment>
<keyword evidence="2" id="KW-0963">Cytoplasm</keyword>
<reference evidence="6 7" key="1">
    <citation type="submission" date="2020-08" db="EMBL/GenBank/DDBJ databases">
        <title>Genomic Encyclopedia of Type Strains, Phase IV (KMG-IV): sequencing the most valuable type-strain genomes for metagenomic binning, comparative biology and taxonomic classification.</title>
        <authorList>
            <person name="Goeker M."/>
        </authorList>
    </citation>
    <scope>NUCLEOTIDE SEQUENCE [LARGE SCALE GENOMIC DNA]</scope>
    <source>
        <strain evidence="6 7">DSM 27165</strain>
    </source>
</reference>
<dbReference type="InterPro" id="IPR010963">
    <property type="entry name" value="PHA_synth_I"/>
</dbReference>
<dbReference type="InterPro" id="IPR029058">
    <property type="entry name" value="AB_hydrolase_fold"/>
</dbReference>
<gene>
    <name evidence="6" type="ORF">HNQ59_000625</name>
</gene>
<dbReference type="RefSeq" id="WP_246490828.1">
    <property type="nucleotide sequence ID" value="NZ_JACHHY010000003.1"/>
</dbReference>
<protein>
    <submittedName>
        <fullName evidence="6">Polyhydroxyalkanoate synthase</fullName>
        <ecNumber evidence="6">2.3.1.-</ecNumber>
    </submittedName>
</protein>